<dbReference type="GO" id="GO:0012505">
    <property type="term" value="C:endomembrane system"/>
    <property type="evidence" value="ECO:0007669"/>
    <property type="project" value="UniProtKB-SubCell"/>
</dbReference>
<sequence length="94" mass="10039">MTGASVATIKYSMKVTNVLTQSLAVGLAAISTFTVTALLVTTIVHAFVLRDLFPNDISIAITQKKPKFNKILAHLRSLSSEMKDAEASLSRGAC</sequence>
<proteinExistence type="predicted"/>
<keyword evidence="5" id="KW-1133">Transmembrane helix</keyword>
<dbReference type="InterPro" id="IPR030183">
    <property type="entry name" value="SLAC/SLAH"/>
</dbReference>
<feature type="transmembrane region" description="Helical" evidence="5">
    <location>
        <begin position="23"/>
        <end position="49"/>
    </location>
</feature>
<dbReference type="Proteomes" id="UP000287651">
    <property type="component" value="Unassembled WGS sequence"/>
</dbReference>
<dbReference type="EMBL" id="AMZH03023753">
    <property type="protein sequence ID" value="RRT36322.1"/>
    <property type="molecule type" value="Genomic_DNA"/>
</dbReference>
<dbReference type="PANTHER" id="PTHR31269:SF2">
    <property type="entry name" value="S-TYPE ANION CHANNEL SLAH3"/>
    <property type="match status" value="1"/>
</dbReference>
<evidence type="ECO:0000256" key="2">
    <source>
        <dbReference type="ARBA" id="ARBA00004236"/>
    </source>
</evidence>
<organism evidence="6 7">
    <name type="scientific">Ensete ventricosum</name>
    <name type="common">Abyssinian banana</name>
    <name type="synonym">Musa ensete</name>
    <dbReference type="NCBI Taxonomy" id="4639"/>
    <lineage>
        <taxon>Eukaryota</taxon>
        <taxon>Viridiplantae</taxon>
        <taxon>Streptophyta</taxon>
        <taxon>Embryophyta</taxon>
        <taxon>Tracheophyta</taxon>
        <taxon>Spermatophyta</taxon>
        <taxon>Magnoliopsida</taxon>
        <taxon>Liliopsida</taxon>
        <taxon>Zingiberales</taxon>
        <taxon>Musaceae</taxon>
        <taxon>Ensete</taxon>
    </lineage>
</organism>
<comment type="subcellular location">
    <subcellularLocation>
        <location evidence="2">Cell membrane</location>
    </subcellularLocation>
    <subcellularLocation>
        <location evidence="1">Endomembrane system</location>
        <topology evidence="1">Multi-pass membrane protein</topology>
    </subcellularLocation>
</comment>
<keyword evidence="3" id="KW-0813">Transport</keyword>
<protein>
    <submittedName>
        <fullName evidence="6">Uncharacterized protein</fullName>
    </submittedName>
</protein>
<evidence type="ECO:0000256" key="3">
    <source>
        <dbReference type="ARBA" id="ARBA00022448"/>
    </source>
</evidence>
<accession>A0A426XA31</accession>
<reference evidence="6 7" key="1">
    <citation type="journal article" date="2014" name="Agronomy (Basel)">
        <title>A Draft Genome Sequence for Ensete ventricosum, the Drought-Tolerant Tree Against Hunger.</title>
        <authorList>
            <person name="Harrison J."/>
            <person name="Moore K.A."/>
            <person name="Paszkiewicz K."/>
            <person name="Jones T."/>
            <person name="Grant M."/>
            <person name="Ambacheew D."/>
            <person name="Muzemil S."/>
            <person name="Studholme D.J."/>
        </authorList>
    </citation>
    <scope>NUCLEOTIDE SEQUENCE [LARGE SCALE GENOMIC DNA]</scope>
</reference>
<name>A0A426XA31_ENSVE</name>
<dbReference type="PANTHER" id="PTHR31269">
    <property type="entry name" value="S-TYPE ANION CHANNEL SLAH3"/>
    <property type="match status" value="1"/>
</dbReference>
<evidence type="ECO:0000256" key="5">
    <source>
        <dbReference type="SAM" id="Phobius"/>
    </source>
</evidence>
<dbReference type="GO" id="GO:0006873">
    <property type="term" value="P:intracellular monoatomic ion homeostasis"/>
    <property type="evidence" value="ECO:0007669"/>
    <property type="project" value="InterPro"/>
</dbReference>
<evidence type="ECO:0000313" key="7">
    <source>
        <dbReference type="Proteomes" id="UP000287651"/>
    </source>
</evidence>
<evidence type="ECO:0000256" key="4">
    <source>
        <dbReference type="ARBA" id="ARBA00022475"/>
    </source>
</evidence>
<dbReference type="GO" id="GO:0005886">
    <property type="term" value="C:plasma membrane"/>
    <property type="evidence" value="ECO:0007669"/>
    <property type="project" value="UniProtKB-SubCell"/>
</dbReference>
<dbReference type="GO" id="GO:0008308">
    <property type="term" value="F:voltage-gated monoatomic anion channel activity"/>
    <property type="evidence" value="ECO:0007669"/>
    <property type="project" value="InterPro"/>
</dbReference>
<gene>
    <name evidence="6" type="ORF">B296_00049964</name>
</gene>
<keyword evidence="5" id="KW-0812">Transmembrane</keyword>
<evidence type="ECO:0000313" key="6">
    <source>
        <dbReference type="EMBL" id="RRT36322.1"/>
    </source>
</evidence>
<keyword evidence="5" id="KW-0472">Membrane</keyword>
<keyword evidence="4" id="KW-1003">Cell membrane</keyword>
<evidence type="ECO:0000256" key="1">
    <source>
        <dbReference type="ARBA" id="ARBA00004127"/>
    </source>
</evidence>
<comment type="caution">
    <text evidence="6">The sequence shown here is derived from an EMBL/GenBank/DDBJ whole genome shotgun (WGS) entry which is preliminary data.</text>
</comment>
<dbReference type="AlphaFoldDB" id="A0A426XA31"/>